<proteinExistence type="predicted"/>
<dbReference type="EMBL" id="AVOT02004303">
    <property type="protein sequence ID" value="MBW0475984.1"/>
    <property type="molecule type" value="Genomic_DNA"/>
</dbReference>
<protein>
    <submittedName>
        <fullName evidence="2">Uncharacterized protein</fullName>
    </submittedName>
</protein>
<organism evidence="2 3">
    <name type="scientific">Austropuccinia psidii MF-1</name>
    <dbReference type="NCBI Taxonomy" id="1389203"/>
    <lineage>
        <taxon>Eukaryota</taxon>
        <taxon>Fungi</taxon>
        <taxon>Dikarya</taxon>
        <taxon>Basidiomycota</taxon>
        <taxon>Pucciniomycotina</taxon>
        <taxon>Pucciniomycetes</taxon>
        <taxon>Pucciniales</taxon>
        <taxon>Sphaerophragmiaceae</taxon>
        <taxon>Austropuccinia</taxon>
    </lineage>
</organism>
<reference evidence="2" key="1">
    <citation type="submission" date="2021-03" db="EMBL/GenBank/DDBJ databases">
        <title>Draft genome sequence of rust myrtle Austropuccinia psidii MF-1, a brazilian biotype.</title>
        <authorList>
            <person name="Quecine M.C."/>
            <person name="Pachon D.M.R."/>
            <person name="Bonatelli M.L."/>
            <person name="Correr F.H."/>
            <person name="Franceschini L.M."/>
            <person name="Leite T.F."/>
            <person name="Margarido G.R.A."/>
            <person name="Almeida C.A."/>
            <person name="Ferrarezi J.A."/>
            <person name="Labate C.A."/>
        </authorList>
    </citation>
    <scope>NUCLEOTIDE SEQUENCE</scope>
    <source>
        <strain evidence="2">MF-1</strain>
    </source>
</reference>
<evidence type="ECO:0000256" key="1">
    <source>
        <dbReference type="SAM" id="Phobius"/>
    </source>
</evidence>
<comment type="caution">
    <text evidence="2">The sequence shown here is derived from an EMBL/GenBank/DDBJ whole genome shotgun (WGS) entry which is preliminary data.</text>
</comment>
<accession>A0A9Q3C2G9</accession>
<evidence type="ECO:0000313" key="3">
    <source>
        <dbReference type="Proteomes" id="UP000765509"/>
    </source>
</evidence>
<keyword evidence="1" id="KW-0812">Transmembrane</keyword>
<keyword evidence="1" id="KW-0472">Membrane</keyword>
<sequence length="227" mass="25697">MRAPEPFQKKTLCQGLPANQPSPSAPRFLAPWRIRKPWKTYFACLVFKDQECRPPTGHPKTHPKIQLIRHIFRTFQKMFSSKIRLPVLLTALIAILICIPFSFSQKETNGTGRHGDPLGFDEEADCKTEFQPRGIDESDCKNGATTHSCKINTCTINKKPLSTMTFRNCWDPQNRNHRYPPITAKGFRTNGNGELTVTPSAKNMPLFVRCPSNSGQYPHCTGCFKTS</sequence>
<feature type="transmembrane region" description="Helical" evidence="1">
    <location>
        <begin position="83"/>
        <end position="103"/>
    </location>
</feature>
<evidence type="ECO:0000313" key="2">
    <source>
        <dbReference type="EMBL" id="MBW0475984.1"/>
    </source>
</evidence>
<keyword evidence="1" id="KW-1133">Transmembrane helix</keyword>
<name>A0A9Q3C2G9_9BASI</name>
<dbReference type="Proteomes" id="UP000765509">
    <property type="component" value="Unassembled WGS sequence"/>
</dbReference>
<gene>
    <name evidence="2" type="ORF">O181_015699</name>
</gene>
<keyword evidence="3" id="KW-1185">Reference proteome</keyword>
<dbReference type="AlphaFoldDB" id="A0A9Q3C2G9"/>